<sequence>MKYPIAIEPVDDSSSWGVVVPDLPGCFSASDVGIDDAIEQSKVAIELWIEVAIDQGQVIPPPQPIALHRKNKQFKGWIWAIVEIDPALLSDDIERVNISLPKKVLARLDAKARSLGETRSGYIAHLALTG</sequence>
<dbReference type="AlphaFoldDB" id="A0A953T5J9"/>
<dbReference type="GO" id="GO:0006355">
    <property type="term" value="P:regulation of DNA-templated transcription"/>
    <property type="evidence" value="ECO:0007669"/>
    <property type="project" value="InterPro"/>
</dbReference>
<comment type="caution">
    <text evidence="2">The sequence shown here is derived from an EMBL/GenBank/DDBJ whole genome shotgun (WGS) entry which is preliminary data.</text>
</comment>
<dbReference type="Gene3D" id="3.30.160.250">
    <property type="match status" value="1"/>
</dbReference>
<dbReference type="SUPFAM" id="SSF143100">
    <property type="entry name" value="TTHA1013/TTHA0281-like"/>
    <property type="match status" value="1"/>
</dbReference>
<proteinExistence type="predicted"/>
<evidence type="ECO:0000313" key="2">
    <source>
        <dbReference type="EMBL" id="MBZ1350977.1"/>
    </source>
</evidence>
<dbReference type="InterPro" id="IPR035069">
    <property type="entry name" value="TTHA1013/TTHA0281-like"/>
</dbReference>
<reference evidence="2" key="1">
    <citation type="submission" date="2021-07" db="EMBL/GenBank/DDBJ databases">
        <title>New genus and species of the family Alcaligenaceae.</title>
        <authorList>
            <person name="Hahn M.W."/>
        </authorList>
    </citation>
    <scope>NUCLEOTIDE SEQUENCE</scope>
    <source>
        <strain evidence="2">LF4-65</strain>
    </source>
</reference>
<name>A0A953T5J9_9BURK</name>
<evidence type="ECO:0000259" key="1">
    <source>
        <dbReference type="Pfam" id="PF15919"/>
    </source>
</evidence>
<protein>
    <submittedName>
        <fullName evidence="2">Type II toxin-antitoxin system HicB family antitoxin</fullName>
    </submittedName>
</protein>
<gene>
    <name evidence="2" type="ORF">KZZ10_10005</name>
</gene>
<evidence type="ECO:0000313" key="3">
    <source>
        <dbReference type="Proteomes" id="UP000739565"/>
    </source>
</evidence>
<keyword evidence="3" id="KW-1185">Reference proteome</keyword>
<feature type="domain" description="HicB-like antitoxin of toxin-antitoxin system" evidence="1">
    <location>
        <begin position="3"/>
        <end position="127"/>
    </location>
</feature>
<dbReference type="Pfam" id="PF15919">
    <property type="entry name" value="HicB_lk_antitox"/>
    <property type="match status" value="1"/>
</dbReference>
<dbReference type="Proteomes" id="UP000739565">
    <property type="component" value="Unassembled WGS sequence"/>
</dbReference>
<dbReference type="RefSeq" id="WP_259661379.1">
    <property type="nucleotide sequence ID" value="NZ_JAHXRI010000007.1"/>
</dbReference>
<dbReference type="EMBL" id="JAHXRI010000007">
    <property type="protein sequence ID" value="MBZ1350977.1"/>
    <property type="molecule type" value="Genomic_DNA"/>
</dbReference>
<dbReference type="InterPro" id="IPR010985">
    <property type="entry name" value="Ribbon_hlx_hlx"/>
</dbReference>
<dbReference type="SUPFAM" id="SSF47598">
    <property type="entry name" value="Ribbon-helix-helix"/>
    <property type="match status" value="1"/>
</dbReference>
<accession>A0A953T5J9</accession>
<organism evidence="2 3">
    <name type="scientific">Zwartia hollandica</name>
    <dbReference type="NCBI Taxonomy" id="324606"/>
    <lineage>
        <taxon>Bacteria</taxon>
        <taxon>Pseudomonadati</taxon>
        <taxon>Pseudomonadota</taxon>
        <taxon>Betaproteobacteria</taxon>
        <taxon>Burkholderiales</taxon>
        <taxon>Alcaligenaceae</taxon>
        <taxon>Zwartia</taxon>
    </lineage>
</organism>
<dbReference type="InterPro" id="IPR031807">
    <property type="entry name" value="HicB-like"/>
</dbReference>